<evidence type="ECO:0008006" key="4">
    <source>
        <dbReference type="Google" id="ProtNLM"/>
    </source>
</evidence>
<dbReference type="KEGG" id="spar:SPRG_08055"/>
<accession>A0A067CJD7</accession>
<sequence>MHRPMSLIDLVALVPYVVEAIACYSAVLPEASAVVQACAFCGSSPFCASSGRSYDAVKRLRIIFRKKRSKLNAFWRC</sequence>
<proteinExistence type="predicted"/>
<evidence type="ECO:0000313" key="2">
    <source>
        <dbReference type="EMBL" id="KDO26651.1"/>
    </source>
</evidence>
<feature type="chain" id="PRO_5001637825" description="Secreted protein" evidence="1">
    <location>
        <begin position="21"/>
        <end position="77"/>
    </location>
</feature>
<dbReference type="EMBL" id="KK583223">
    <property type="protein sequence ID" value="KDO26651.1"/>
    <property type="molecule type" value="Genomic_DNA"/>
</dbReference>
<dbReference type="VEuPathDB" id="FungiDB:SPRG_08055"/>
<protein>
    <recommendedName>
        <fullName evidence="4">Secreted protein</fullName>
    </recommendedName>
</protein>
<dbReference type="AlphaFoldDB" id="A0A067CJD7"/>
<reference evidence="2 3" key="1">
    <citation type="journal article" date="2013" name="PLoS Genet.">
        <title>Distinctive expansion of potential virulence genes in the genome of the oomycete fish pathogen Saprolegnia parasitica.</title>
        <authorList>
            <person name="Jiang R.H."/>
            <person name="de Bruijn I."/>
            <person name="Haas B.J."/>
            <person name="Belmonte R."/>
            <person name="Lobach L."/>
            <person name="Christie J."/>
            <person name="van den Ackerveken G."/>
            <person name="Bottin A."/>
            <person name="Bulone V."/>
            <person name="Diaz-Moreno S.M."/>
            <person name="Dumas B."/>
            <person name="Fan L."/>
            <person name="Gaulin E."/>
            <person name="Govers F."/>
            <person name="Grenville-Briggs L.J."/>
            <person name="Horner N.R."/>
            <person name="Levin J.Z."/>
            <person name="Mammella M."/>
            <person name="Meijer H.J."/>
            <person name="Morris P."/>
            <person name="Nusbaum C."/>
            <person name="Oome S."/>
            <person name="Phillips A.J."/>
            <person name="van Rooyen D."/>
            <person name="Rzeszutek E."/>
            <person name="Saraiva M."/>
            <person name="Secombes C.J."/>
            <person name="Seidl M.F."/>
            <person name="Snel B."/>
            <person name="Stassen J.H."/>
            <person name="Sykes S."/>
            <person name="Tripathy S."/>
            <person name="van den Berg H."/>
            <person name="Vega-Arreguin J.C."/>
            <person name="Wawra S."/>
            <person name="Young S.K."/>
            <person name="Zeng Q."/>
            <person name="Dieguez-Uribeondo J."/>
            <person name="Russ C."/>
            <person name="Tyler B.M."/>
            <person name="van West P."/>
        </authorList>
    </citation>
    <scope>NUCLEOTIDE SEQUENCE [LARGE SCALE GENOMIC DNA]</scope>
    <source>
        <strain evidence="2 3">CBS 223.65</strain>
    </source>
</reference>
<dbReference type="GeneID" id="24130296"/>
<dbReference type="Proteomes" id="UP000030745">
    <property type="component" value="Unassembled WGS sequence"/>
</dbReference>
<name>A0A067CJD7_SAPPC</name>
<keyword evidence="1" id="KW-0732">Signal</keyword>
<dbReference type="RefSeq" id="XP_012202788.1">
    <property type="nucleotide sequence ID" value="XM_012347398.1"/>
</dbReference>
<organism evidence="2 3">
    <name type="scientific">Saprolegnia parasitica (strain CBS 223.65)</name>
    <dbReference type="NCBI Taxonomy" id="695850"/>
    <lineage>
        <taxon>Eukaryota</taxon>
        <taxon>Sar</taxon>
        <taxon>Stramenopiles</taxon>
        <taxon>Oomycota</taxon>
        <taxon>Saprolegniomycetes</taxon>
        <taxon>Saprolegniales</taxon>
        <taxon>Saprolegniaceae</taxon>
        <taxon>Saprolegnia</taxon>
    </lineage>
</organism>
<gene>
    <name evidence="2" type="ORF">SPRG_08055</name>
</gene>
<feature type="signal peptide" evidence="1">
    <location>
        <begin position="1"/>
        <end position="20"/>
    </location>
</feature>
<keyword evidence="3" id="KW-1185">Reference proteome</keyword>
<dbReference type="OrthoDB" id="415460at2759"/>
<evidence type="ECO:0000256" key="1">
    <source>
        <dbReference type="SAM" id="SignalP"/>
    </source>
</evidence>
<evidence type="ECO:0000313" key="3">
    <source>
        <dbReference type="Proteomes" id="UP000030745"/>
    </source>
</evidence>